<dbReference type="GO" id="GO:0016705">
    <property type="term" value="F:oxidoreductase activity, acting on paired donors, with incorporation or reduction of molecular oxygen"/>
    <property type="evidence" value="ECO:0007669"/>
    <property type="project" value="InterPro"/>
</dbReference>
<dbReference type="GO" id="GO:0004497">
    <property type="term" value="F:monooxygenase activity"/>
    <property type="evidence" value="ECO:0007669"/>
    <property type="project" value="UniProtKB-KW"/>
</dbReference>
<keyword evidence="5 9" id="KW-0560">Oxidoreductase</keyword>
<dbReference type="GeneID" id="120272568"/>
<evidence type="ECO:0000256" key="10">
    <source>
        <dbReference type="SAM" id="Phobius"/>
    </source>
</evidence>
<dbReference type="GO" id="GO:0020037">
    <property type="term" value="F:heme binding"/>
    <property type="evidence" value="ECO:0007669"/>
    <property type="project" value="InterPro"/>
</dbReference>
<name>A0AB40C6B1_DIOCR</name>
<dbReference type="RefSeq" id="XP_039135360.1">
    <property type="nucleotide sequence ID" value="XM_039279426.1"/>
</dbReference>
<keyword evidence="7 9" id="KW-0503">Monooxygenase</keyword>
<dbReference type="InterPro" id="IPR036396">
    <property type="entry name" value="Cyt_P450_sf"/>
</dbReference>
<comment type="cofactor">
    <cofactor evidence="1 8">
        <name>heme</name>
        <dbReference type="ChEBI" id="CHEBI:30413"/>
    </cofactor>
</comment>
<feature type="transmembrane region" description="Helical" evidence="10">
    <location>
        <begin position="6"/>
        <end position="21"/>
    </location>
</feature>
<keyword evidence="10" id="KW-0472">Membrane</keyword>
<reference evidence="12" key="1">
    <citation type="submission" date="2025-08" db="UniProtKB">
        <authorList>
            <consortium name="RefSeq"/>
        </authorList>
    </citation>
    <scope>IDENTIFICATION</scope>
</reference>
<dbReference type="SUPFAM" id="SSF48264">
    <property type="entry name" value="Cytochrome P450"/>
    <property type="match status" value="1"/>
</dbReference>
<organism evidence="11 12">
    <name type="scientific">Dioscorea cayennensis subsp. rotundata</name>
    <name type="common">White Guinea yam</name>
    <name type="synonym">Dioscorea rotundata</name>
    <dbReference type="NCBI Taxonomy" id="55577"/>
    <lineage>
        <taxon>Eukaryota</taxon>
        <taxon>Viridiplantae</taxon>
        <taxon>Streptophyta</taxon>
        <taxon>Embryophyta</taxon>
        <taxon>Tracheophyta</taxon>
        <taxon>Spermatophyta</taxon>
        <taxon>Magnoliopsida</taxon>
        <taxon>Liliopsida</taxon>
        <taxon>Dioscoreales</taxon>
        <taxon>Dioscoreaceae</taxon>
        <taxon>Dioscorea</taxon>
    </lineage>
</organism>
<evidence type="ECO:0000256" key="6">
    <source>
        <dbReference type="ARBA" id="ARBA00023004"/>
    </source>
</evidence>
<evidence type="ECO:0000256" key="8">
    <source>
        <dbReference type="PIRSR" id="PIRSR602401-1"/>
    </source>
</evidence>
<evidence type="ECO:0000256" key="3">
    <source>
        <dbReference type="ARBA" id="ARBA00022617"/>
    </source>
</evidence>
<sequence>MENYYNYSLCFIFILILLFLTKQNKKKTKLPPSPSLWTMACNLRALMHAPHSTLARLARTHGPLISLHLGHHHTIIASSSTTAESILKTHDRDLSGRVIHPSYQYHLRGFIEHSLVWSKPNDQWRKLRRILHSELLGQRMMKSQAWIREKKVVEMVKGLKERKEGEVVDVGQVVFETMLSLFCELVFSCELDGLGMSGSQFKKDFWRLLELMGMGGFKMEDHVPFLVKLFGGGKRDGDNVEVVVNRVIGSWEGIISKRRNMGSGSGSDFLDILLACGLSEREINVLLTDILIAGTDTATTTIEWAMSELIKHPETLSKLNQELQQVLLLEQEQDQDRCINYVKIIRESHLPHLHHLNACIKETFRLHPPAPLLPHCALESCQLMGYEIPKGYPVIVNLWAIGRDPEVWKNPLEFLPERFYSNDDKEGYWCNNKVEYNGSDFRLIPFGSGRRMCPGIGLAEKVVPLILASLVHGFEWRLPDGMELEDVQMNAKFGLTLKKDPPLLLLHKVKN</sequence>
<accession>A0AB40C6B1</accession>
<dbReference type="AlphaFoldDB" id="A0AB40C6B1"/>
<keyword evidence="10" id="KW-0812">Transmembrane</keyword>
<evidence type="ECO:0000256" key="5">
    <source>
        <dbReference type="ARBA" id="ARBA00023002"/>
    </source>
</evidence>
<evidence type="ECO:0000256" key="4">
    <source>
        <dbReference type="ARBA" id="ARBA00022723"/>
    </source>
</evidence>
<keyword evidence="11" id="KW-1185">Reference proteome</keyword>
<evidence type="ECO:0000256" key="7">
    <source>
        <dbReference type="ARBA" id="ARBA00023033"/>
    </source>
</evidence>
<protein>
    <submittedName>
        <fullName evidence="12">Probable (S)-N-methylcoclaurine 3'-hydroxylase isozyme 2</fullName>
    </submittedName>
</protein>
<gene>
    <name evidence="12" type="primary">LOC120272568</name>
</gene>
<dbReference type="InterPro" id="IPR001128">
    <property type="entry name" value="Cyt_P450"/>
</dbReference>
<keyword evidence="10" id="KW-1133">Transmembrane helix</keyword>
<dbReference type="GO" id="GO:0005506">
    <property type="term" value="F:iron ion binding"/>
    <property type="evidence" value="ECO:0007669"/>
    <property type="project" value="InterPro"/>
</dbReference>
<dbReference type="FunFam" id="1.10.630.10:FF:000126">
    <property type="entry name" value="Predicted protein"/>
    <property type="match status" value="1"/>
</dbReference>
<evidence type="ECO:0000313" key="12">
    <source>
        <dbReference type="RefSeq" id="XP_039135360.1"/>
    </source>
</evidence>
<dbReference type="PRINTS" id="PR00385">
    <property type="entry name" value="P450"/>
</dbReference>
<feature type="binding site" description="axial binding residue" evidence="8">
    <location>
        <position position="453"/>
    </location>
    <ligand>
        <name>heme</name>
        <dbReference type="ChEBI" id="CHEBI:30413"/>
    </ligand>
    <ligandPart>
        <name>Fe</name>
        <dbReference type="ChEBI" id="CHEBI:18248"/>
    </ligandPart>
</feature>
<dbReference type="PANTHER" id="PTHR47950">
    <property type="entry name" value="CYTOCHROME P450, FAMILY 76, SUBFAMILY C, POLYPEPTIDE 5-RELATED"/>
    <property type="match status" value="1"/>
</dbReference>
<evidence type="ECO:0000313" key="11">
    <source>
        <dbReference type="Proteomes" id="UP001515500"/>
    </source>
</evidence>
<keyword evidence="3 8" id="KW-0349">Heme</keyword>
<keyword evidence="4 8" id="KW-0479">Metal-binding</keyword>
<evidence type="ECO:0000256" key="2">
    <source>
        <dbReference type="ARBA" id="ARBA00010617"/>
    </source>
</evidence>
<dbReference type="InterPro" id="IPR002401">
    <property type="entry name" value="Cyt_P450_E_grp-I"/>
</dbReference>
<dbReference type="PRINTS" id="PR00463">
    <property type="entry name" value="EP450I"/>
</dbReference>
<evidence type="ECO:0000256" key="1">
    <source>
        <dbReference type="ARBA" id="ARBA00001971"/>
    </source>
</evidence>
<evidence type="ECO:0000256" key="9">
    <source>
        <dbReference type="RuleBase" id="RU000461"/>
    </source>
</evidence>
<dbReference type="PROSITE" id="PS00086">
    <property type="entry name" value="CYTOCHROME_P450"/>
    <property type="match status" value="1"/>
</dbReference>
<proteinExistence type="inferred from homology"/>
<dbReference type="Pfam" id="PF00067">
    <property type="entry name" value="p450"/>
    <property type="match status" value="1"/>
</dbReference>
<dbReference type="Gene3D" id="1.10.630.10">
    <property type="entry name" value="Cytochrome P450"/>
    <property type="match status" value="1"/>
</dbReference>
<keyword evidence="6 8" id="KW-0408">Iron</keyword>
<dbReference type="InterPro" id="IPR017972">
    <property type="entry name" value="Cyt_P450_CS"/>
</dbReference>
<dbReference type="PANTHER" id="PTHR47950:SF49">
    <property type="entry name" value="CYTOCHROME P450"/>
    <property type="match status" value="1"/>
</dbReference>
<dbReference type="Proteomes" id="UP001515500">
    <property type="component" value="Chromosome 11"/>
</dbReference>
<comment type="similarity">
    <text evidence="2 9">Belongs to the cytochrome P450 family.</text>
</comment>